<keyword evidence="1" id="KW-1133">Transmembrane helix</keyword>
<protein>
    <submittedName>
        <fullName evidence="2">Uncharacterized protein</fullName>
    </submittedName>
</protein>
<keyword evidence="1" id="KW-0472">Membrane</keyword>
<feature type="transmembrane region" description="Helical" evidence="1">
    <location>
        <begin position="90"/>
        <end position="106"/>
    </location>
</feature>
<evidence type="ECO:0000313" key="2">
    <source>
        <dbReference type="EMBL" id="AHH01628.1"/>
    </source>
</evidence>
<accession>W5S4G7</accession>
<feature type="transmembrane region" description="Helical" evidence="1">
    <location>
        <begin position="6"/>
        <end position="24"/>
    </location>
</feature>
<proteinExistence type="predicted"/>
<feature type="transmembrane region" description="Helical" evidence="1">
    <location>
        <begin position="56"/>
        <end position="78"/>
    </location>
</feature>
<keyword evidence="3" id="KW-1185">Reference proteome</keyword>
<dbReference type="EMBL" id="KF740664">
    <property type="protein sequence ID" value="AHH01628.1"/>
    <property type="molecule type" value="Genomic_DNA"/>
</dbReference>
<evidence type="ECO:0000313" key="3">
    <source>
        <dbReference type="Proteomes" id="UP000202176"/>
    </source>
</evidence>
<feature type="transmembrane region" description="Helical" evidence="1">
    <location>
        <begin position="118"/>
        <end position="139"/>
    </location>
</feature>
<organism evidence="2 3">
    <name type="scientific">Pithovirus sibericum</name>
    <dbReference type="NCBI Taxonomy" id="1450746"/>
    <lineage>
        <taxon>Viruses</taxon>
        <taxon>Pithoviruses</taxon>
        <taxon>Orthopithovirinae</taxon>
        <taxon>Alphapithovirus</taxon>
        <taxon>Alphapithovirus sibericum</taxon>
    </lineage>
</organism>
<dbReference type="RefSeq" id="YP_009000963.1">
    <property type="nucleotide sequence ID" value="NC_023423.1"/>
</dbReference>
<dbReference type="Proteomes" id="UP000202176">
    <property type="component" value="Segment"/>
</dbReference>
<dbReference type="KEGG" id="vg:18266089"/>
<feature type="transmembrane region" description="Helical" evidence="1">
    <location>
        <begin position="31"/>
        <end position="50"/>
    </location>
</feature>
<gene>
    <name evidence="2" type="ORF">pv_61</name>
</gene>
<dbReference type="GeneID" id="18266089"/>
<sequence>MEMRRTDWYYGLAIIIWLVAAYFLDLIDGDLVAFVLVLIPVGVFLSYMLNQDCSDIIPALGLKGGGAYVKIILTLFLTWALTDIKAKRKITHVLLLALALLVLSMFNFKTCDEQARSAFVNILQTLSLALILIAVYLYYRSGEHLTKNTFVPKSFAPSA</sequence>
<keyword evidence="1" id="KW-0812">Transmembrane</keyword>
<name>W5S4G7_9VIRU</name>
<reference evidence="2 3" key="1">
    <citation type="journal article" date="2014" name="Proc. Natl. Acad. Sci. U.S.A.">
        <title>Thirty-thousand-year-old distant relative of giant icosahedral DNA viruses with a pandoravirus morphology.</title>
        <authorList>
            <person name="Legendre M."/>
            <person name="Bartoli J."/>
            <person name="Shmakova L."/>
            <person name="Jeudy S."/>
            <person name="Labadie K."/>
            <person name="Adrait A."/>
            <person name="Lescot M."/>
            <person name="Poirot O."/>
            <person name="Bertaux L."/>
            <person name="Bruley C."/>
            <person name="Coute Y."/>
            <person name="Rivkina E."/>
            <person name="Abergel C."/>
            <person name="Claverie J.M."/>
        </authorList>
    </citation>
    <scope>NUCLEOTIDE SEQUENCE [LARGE SCALE GENOMIC DNA]</scope>
    <source>
        <strain evidence="2">P1084-T</strain>
    </source>
</reference>
<evidence type="ECO:0000256" key="1">
    <source>
        <dbReference type="SAM" id="Phobius"/>
    </source>
</evidence>